<keyword evidence="1" id="KW-0812">Transmembrane</keyword>
<proteinExistence type="predicted"/>
<gene>
    <name evidence="2" type="ORF">N1027_00195</name>
</gene>
<dbReference type="RefSeq" id="WP_259503704.1">
    <property type="nucleotide sequence ID" value="NZ_JANLCM010000001.1"/>
</dbReference>
<sequence length="146" mass="15213">MISDTLTRRVLVGILLFGAISSFGGAVVAIFFGGGGVPADYLEGSAFTSFLMPGLVLGVIVGGTQLAGAVTLLLRPRAGIVVTAIAGFGMIIWIFVEIAVIREYSWLQTAYFAVGIAELVLVLALLGITPSIVRPAKGLRTTTESR</sequence>
<feature type="transmembrane region" description="Helical" evidence="1">
    <location>
        <begin position="52"/>
        <end position="74"/>
    </location>
</feature>
<feature type="transmembrane region" description="Helical" evidence="1">
    <location>
        <begin position="107"/>
        <end position="128"/>
    </location>
</feature>
<protein>
    <recommendedName>
        <fullName evidence="4">Major facilitator superfamily (MFS) profile domain-containing protein</fullName>
    </recommendedName>
</protein>
<evidence type="ECO:0008006" key="4">
    <source>
        <dbReference type="Google" id="ProtNLM"/>
    </source>
</evidence>
<keyword evidence="1" id="KW-1133">Transmembrane helix</keyword>
<reference evidence="2" key="1">
    <citation type="submission" date="2022-08" db="EMBL/GenBank/DDBJ databases">
        <authorList>
            <person name="Deng Y."/>
            <person name="Han X.-F."/>
            <person name="Zhang Y.-Q."/>
        </authorList>
    </citation>
    <scope>NUCLEOTIDE SEQUENCE</scope>
    <source>
        <strain evidence="2">CPCC 205763</strain>
    </source>
</reference>
<evidence type="ECO:0000313" key="2">
    <source>
        <dbReference type="EMBL" id="MCS5716553.1"/>
    </source>
</evidence>
<keyword evidence="1" id="KW-0472">Membrane</keyword>
<name>A0ABT2GK06_9MICO</name>
<organism evidence="2 3">
    <name type="scientific">Herbiconiux aconitum</name>
    <dbReference type="NCBI Taxonomy" id="2970913"/>
    <lineage>
        <taxon>Bacteria</taxon>
        <taxon>Bacillati</taxon>
        <taxon>Actinomycetota</taxon>
        <taxon>Actinomycetes</taxon>
        <taxon>Micrococcales</taxon>
        <taxon>Microbacteriaceae</taxon>
        <taxon>Herbiconiux</taxon>
    </lineage>
</organism>
<accession>A0ABT2GK06</accession>
<evidence type="ECO:0000313" key="3">
    <source>
        <dbReference type="Proteomes" id="UP001165584"/>
    </source>
</evidence>
<comment type="caution">
    <text evidence="2">The sequence shown here is derived from an EMBL/GenBank/DDBJ whole genome shotgun (WGS) entry which is preliminary data.</text>
</comment>
<keyword evidence="3" id="KW-1185">Reference proteome</keyword>
<evidence type="ECO:0000256" key="1">
    <source>
        <dbReference type="SAM" id="Phobius"/>
    </source>
</evidence>
<feature type="transmembrane region" description="Helical" evidence="1">
    <location>
        <begin position="81"/>
        <end position="101"/>
    </location>
</feature>
<feature type="transmembrane region" description="Helical" evidence="1">
    <location>
        <begin position="12"/>
        <end position="32"/>
    </location>
</feature>
<dbReference type="Proteomes" id="UP001165584">
    <property type="component" value="Unassembled WGS sequence"/>
</dbReference>
<dbReference type="EMBL" id="JANLCM010000001">
    <property type="protein sequence ID" value="MCS5716553.1"/>
    <property type="molecule type" value="Genomic_DNA"/>
</dbReference>